<dbReference type="Proteomes" id="UP000192284">
    <property type="component" value="Unassembled WGS sequence"/>
</dbReference>
<dbReference type="GO" id="GO:0004312">
    <property type="term" value="F:fatty acid synthase activity"/>
    <property type="evidence" value="ECO:0007669"/>
    <property type="project" value="TreeGrafter"/>
</dbReference>
<name>A0A1W9YZ51_MYCAN</name>
<keyword evidence="4" id="KW-1185">Reference proteome</keyword>
<dbReference type="OrthoDB" id="4516163at2"/>
<dbReference type="RefSeq" id="WP_139802091.1">
    <property type="nucleotide sequence ID" value="NZ_MVHE01000278.1"/>
</dbReference>
<dbReference type="EMBL" id="MVHE01000278">
    <property type="protein sequence ID" value="ORA05277.1"/>
    <property type="molecule type" value="Genomic_DNA"/>
</dbReference>
<protein>
    <recommendedName>
        <fullName evidence="2">Ketoreductase (KR) domain-containing protein</fullName>
    </recommendedName>
</protein>
<gene>
    <name evidence="3" type="ORF">BST12_29395</name>
</gene>
<feature type="domain" description="Ketoreductase (KR)" evidence="2">
    <location>
        <begin position="2"/>
        <end position="54"/>
    </location>
</feature>
<dbReference type="GO" id="GO:0006633">
    <property type="term" value="P:fatty acid biosynthetic process"/>
    <property type="evidence" value="ECO:0007669"/>
    <property type="project" value="TreeGrafter"/>
</dbReference>
<keyword evidence="1" id="KW-0808">Transferase</keyword>
<accession>A0A1W9YZ51</accession>
<dbReference type="InterPro" id="IPR050091">
    <property type="entry name" value="PKS_NRPS_Biosynth_Enz"/>
</dbReference>
<dbReference type="AlphaFoldDB" id="A0A1W9YZ51"/>
<reference evidence="3 4" key="1">
    <citation type="submission" date="2017-02" db="EMBL/GenBank/DDBJ databases">
        <title>The new phylogeny of genus Mycobacterium.</title>
        <authorList>
            <person name="Tortoli E."/>
            <person name="Trovato A."/>
            <person name="Cirillo D.M."/>
        </authorList>
    </citation>
    <scope>NUCLEOTIDE SEQUENCE [LARGE SCALE GENOMIC DNA]</scope>
    <source>
        <strain evidence="3 4">DSM 45057</strain>
    </source>
</reference>
<dbReference type="Gene3D" id="3.40.50.720">
    <property type="entry name" value="NAD(P)-binding Rossmann-like Domain"/>
    <property type="match status" value="1"/>
</dbReference>
<evidence type="ECO:0000313" key="4">
    <source>
        <dbReference type="Proteomes" id="UP000192284"/>
    </source>
</evidence>
<evidence type="ECO:0000259" key="2">
    <source>
        <dbReference type="Pfam" id="PF08659"/>
    </source>
</evidence>
<feature type="non-terminal residue" evidence="3">
    <location>
        <position position="172"/>
    </location>
</feature>
<dbReference type="PANTHER" id="PTHR43775">
    <property type="entry name" value="FATTY ACID SYNTHASE"/>
    <property type="match status" value="1"/>
</dbReference>
<sequence>QDLAAFVLFSSAAATFGNPGQANYAAANATLDALAHHRHRHQLPATSLAWGYWHTPSGMTAHLQTVDQARVTRTSLTPISTEHGLALFDAAVTHHQPNQVLTPLNPRAVDRLARTNTLPPILSALTTTRPHAATATAGTLTAQLATQTPDQQRATVTTLVLTTTATVLAHPD</sequence>
<evidence type="ECO:0000256" key="1">
    <source>
        <dbReference type="ARBA" id="ARBA00022679"/>
    </source>
</evidence>
<dbReference type="SUPFAM" id="SSF51735">
    <property type="entry name" value="NAD(P)-binding Rossmann-fold domains"/>
    <property type="match status" value="1"/>
</dbReference>
<dbReference type="InterPro" id="IPR036291">
    <property type="entry name" value="NAD(P)-bd_dom_sf"/>
</dbReference>
<dbReference type="PANTHER" id="PTHR43775:SF51">
    <property type="entry name" value="INACTIVE PHENOLPHTHIOCEROL SYNTHESIS POLYKETIDE SYNTHASE TYPE I PKS1-RELATED"/>
    <property type="match status" value="1"/>
</dbReference>
<comment type="caution">
    <text evidence="3">The sequence shown here is derived from an EMBL/GenBank/DDBJ whole genome shotgun (WGS) entry which is preliminary data.</text>
</comment>
<proteinExistence type="predicted"/>
<feature type="non-terminal residue" evidence="3">
    <location>
        <position position="1"/>
    </location>
</feature>
<evidence type="ECO:0000313" key="3">
    <source>
        <dbReference type="EMBL" id="ORA05277.1"/>
    </source>
</evidence>
<organism evidence="3 4">
    <name type="scientific">Mycobacterium angelicum</name>
    <dbReference type="NCBI Taxonomy" id="470074"/>
    <lineage>
        <taxon>Bacteria</taxon>
        <taxon>Bacillati</taxon>
        <taxon>Actinomycetota</taxon>
        <taxon>Actinomycetes</taxon>
        <taxon>Mycobacteriales</taxon>
        <taxon>Mycobacteriaceae</taxon>
        <taxon>Mycobacterium</taxon>
    </lineage>
</organism>
<dbReference type="InterPro" id="IPR013968">
    <property type="entry name" value="PKS_KR"/>
</dbReference>
<dbReference type="Pfam" id="PF08659">
    <property type="entry name" value="KR"/>
    <property type="match status" value="1"/>
</dbReference>